<keyword evidence="2" id="KW-1185">Reference proteome</keyword>
<accession>A0ABR7TGT3</accession>
<dbReference type="EMBL" id="WNJQ01000026">
    <property type="protein sequence ID" value="MBC9826433.1"/>
    <property type="molecule type" value="Genomic_DNA"/>
</dbReference>
<name>A0ABR7TGT3_9LACT</name>
<dbReference type="Proteomes" id="UP000638836">
    <property type="component" value="Unassembled WGS sequence"/>
</dbReference>
<organism evidence="1 2">
    <name type="scientific">Carnobacterium inhibens</name>
    <dbReference type="NCBI Taxonomy" id="147709"/>
    <lineage>
        <taxon>Bacteria</taxon>
        <taxon>Bacillati</taxon>
        <taxon>Bacillota</taxon>
        <taxon>Bacilli</taxon>
        <taxon>Lactobacillales</taxon>
        <taxon>Carnobacteriaceae</taxon>
        <taxon>Carnobacterium</taxon>
    </lineage>
</organism>
<proteinExistence type="predicted"/>
<evidence type="ECO:0000313" key="1">
    <source>
        <dbReference type="EMBL" id="MBC9826433.1"/>
    </source>
</evidence>
<dbReference type="RefSeq" id="WP_187949249.1">
    <property type="nucleotide sequence ID" value="NZ_WNJQ01000026.1"/>
</dbReference>
<comment type="caution">
    <text evidence="1">The sequence shown here is derived from an EMBL/GenBank/DDBJ whole genome shotgun (WGS) entry which is preliminary data.</text>
</comment>
<sequence length="55" mass="6604">MNIGSPERRIKSLEQSLLPNTIEDELREYFDVLERDLEEDILNEKNRDPETRKES</sequence>
<protein>
    <submittedName>
        <fullName evidence="1">Uncharacterized protein</fullName>
    </submittedName>
</protein>
<gene>
    <name evidence="1" type="ORF">GLO26_11730</name>
</gene>
<evidence type="ECO:0000313" key="2">
    <source>
        <dbReference type="Proteomes" id="UP000638836"/>
    </source>
</evidence>
<reference evidence="1 2" key="1">
    <citation type="journal article" date="2020" name="Microorganisms">
        <title>New Insight into Antimicrobial Compounds from Food and Marine-Sourced Carnobacterium Species through Phenotype and Genome Analyses.</title>
        <authorList>
            <person name="Begrem S."/>
            <person name="Ivaniuk F."/>
            <person name="Gigout-Chevalier F."/>
            <person name="Kolypczuk L."/>
            <person name="Bonnetot S."/>
            <person name="Leroi F."/>
            <person name="Grovel O."/>
            <person name="Delbarre-Ladrat C."/>
            <person name="Passerini D."/>
        </authorList>
    </citation>
    <scope>NUCLEOTIDE SEQUENCE [LARGE SCALE GENOMIC DNA]</scope>
    <source>
        <strain evidence="1 2">MIP2551</strain>
    </source>
</reference>